<dbReference type="InterPro" id="IPR008271">
    <property type="entry name" value="Ser/Thr_kinase_AS"/>
</dbReference>
<proteinExistence type="predicted"/>
<name>A0A481ZBB3_9VIRU</name>
<keyword evidence="2" id="KW-0418">Kinase</keyword>
<dbReference type="PANTHER" id="PTHR44167">
    <property type="entry name" value="OVARIAN-SPECIFIC SERINE/THREONINE-PROTEIN KINASE LOK-RELATED"/>
    <property type="match status" value="1"/>
</dbReference>
<gene>
    <name evidence="2" type="ORF">LCPAC401_02600</name>
</gene>
<dbReference type="Pfam" id="PF00069">
    <property type="entry name" value="Pkinase"/>
    <property type="match status" value="1"/>
</dbReference>
<dbReference type="CDD" id="cd00180">
    <property type="entry name" value="PKc"/>
    <property type="match status" value="1"/>
</dbReference>
<dbReference type="SMART" id="SM00220">
    <property type="entry name" value="S_TKc"/>
    <property type="match status" value="1"/>
</dbReference>
<keyword evidence="2" id="KW-0808">Transferase</keyword>
<evidence type="ECO:0000259" key="1">
    <source>
        <dbReference type="PROSITE" id="PS50011"/>
    </source>
</evidence>
<accession>A0A481ZBB3</accession>
<dbReference type="SUPFAM" id="SSF56112">
    <property type="entry name" value="Protein kinase-like (PK-like)"/>
    <property type="match status" value="1"/>
</dbReference>
<dbReference type="InterPro" id="IPR000719">
    <property type="entry name" value="Prot_kinase_dom"/>
</dbReference>
<protein>
    <submittedName>
        <fullName evidence="2">Putative serine/threonine protein kinase</fullName>
    </submittedName>
</protein>
<dbReference type="PROSITE" id="PS50011">
    <property type="entry name" value="PROTEIN_KINASE_DOM"/>
    <property type="match status" value="1"/>
</dbReference>
<dbReference type="InterPro" id="IPR011009">
    <property type="entry name" value="Kinase-like_dom_sf"/>
</dbReference>
<dbReference type="PROSITE" id="PS00108">
    <property type="entry name" value="PROTEIN_KINASE_ST"/>
    <property type="match status" value="1"/>
</dbReference>
<dbReference type="EMBL" id="MK500579">
    <property type="protein sequence ID" value="QBK92622.1"/>
    <property type="molecule type" value="Genomic_DNA"/>
</dbReference>
<dbReference type="GO" id="GO:0005524">
    <property type="term" value="F:ATP binding"/>
    <property type="evidence" value="ECO:0007669"/>
    <property type="project" value="InterPro"/>
</dbReference>
<feature type="domain" description="Protein kinase" evidence="1">
    <location>
        <begin position="8"/>
        <end position="262"/>
    </location>
</feature>
<dbReference type="PANTHER" id="PTHR44167:SF24">
    <property type="entry name" value="SERINE_THREONINE-PROTEIN KINASE CHK2"/>
    <property type="match status" value="1"/>
</dbReference>
<organism evidence="2">
    <name type="scientific">Pithovirus LCPAC401</name>
    <dbReference type="NCBI Taxonomy" id="2506595"/>
    <lineage>
        <taxon>Viruses</taxon>
        <taxon>Pithoviruses</taxon>
    </lineage>
</organism>
<reference evidence="2" key="1">
    <citation type="journal article" date="2019" name="MBio">
        <title>Virus Genomes from Deep Sea Sediments Expand the Ocean Megavirome and Support Independent Origins of Viral Gigantism.</title>
        <authorList>
            <person name="Backstrom D."/>
            <person name="Yutin N."/>
            <person name="Jorgensen S.L."/>
            <person name="Dharamshi J."/>
            <person name="Homa F."/>
            <person name="Zaremba-Niedwiedzka K."/>
            <person name="Spang A."/>
            <person name="Wolf Y.I."/>
            <person name="Koonin E.V."/>
            <person name="Ettema T.J."/>
        </authorList>
    </citation>
    <scope>NUCLEOTIDE SEQUENCE</scope>
</reference>
<dbReference type="GO" id="GO:0004674">
    <property type="term" value="F:protein serine/threonine kinase activity"/>
    <property type="evidence" value="ECO:0007669"/>
    <property type="project" value="UniProtKB-KW"/>
</dbReference>
<dbReference type="Gene3D" id="1.10.510.10">
    <property type="entry name" value="Transferase(Phosphotransferase) domain 1"/>
    <property type="match status" value="1"/>
</dbReference>
<keyword evidence="2" id="KW-0723">Serine/threonine-protein kinase</keyword>
<evidence type="ECO:0000313" key="2">
    <source>
        <dbReference type="EMBL" id="QBK92622.1"/>
    </source>
</evidence>
<sequence length="395" mass="46421">MEKENRYQYVNSIYDEGRYAILMEASNDDKRYAIKMFKDEYNECPYVLELECLSLSCPHIVRGRSLVHVDNKIGVVLDLAKGDGIWLTANDILWSDKKKMFREAIVAVDYLHRCDILHLDLKPANFLIYEEECEPNNRILSLKVADFSLSVRAENRQGSLYKKFDLDRTPDAYRCPEFNNDKYTDKHDIWSLGMSLLYMSMDGEKYMEEFGDYLPEADIRVKFEYLIDKCKDSVFVDLIKNVTESDPIKRFDMNDIFKHEFMQGMKQVEQVEQAVKNNISSSFQLWCEKKDIDNNKVELANVILDTNDKLFEGLFSAEYDQVLKKMIKWSVALSIASELIDNYKDESARFSVLFSPKHSDVFLETTYKAKMKFIYRKYRLVFEENTGSLIQLRSL</sequence>